<dbReference type="EMBL" id="BAAAZA010000017">
    <property type="protein sequence ID" value="GAA3881876.1"/>
    <property type="molecule type" value="Genomic_DNA"/>
</dbReference>
<sequence>MPDARTRDRTRRDRAVTATCGDRPATDAARDVRLPGRPVTSRTGEAPS</sequence>
<feature type="compositionally biased region" description="Basic and acidic residues" evidence="1">
    <location>
        <begin position="1"/>
        <end position="15"/>
    </location>
</feature>
<feature type="region of interest" description="Disordered" evidence="1">
    <location>
        <begin position="1"/>
        <end position="48"/>
    </location>
</feature>
<evidence type="ECO:0000313" key="2">
    <source>
        <dbReference type="EMBL" id="GAA3881876.1"/>
    </source>
</evidence>
<comment type="caution">
    <text evidence="2">The sequence shown here is derived from an EMBL/GenBank/DDBJ whole genome shotgun (WGS) entry which is preliminary data.</text>
</comment>
<name>A0ABP7KPN5_9ACTN</name>
<evidence type="ECO:0000313" key="3">
    <source>
        <dbReference type="Proteomes" id="UP001501563"/>
    </source>
</evidence>
<organism evidence="2 3">
    <name type="scientific">Streptomyces lannensis</name>
    <dbReference type="NCBI Taxonomy" id="766498"/>
    <lineage>
        <taxon>Bacteria</taxon>
        <taxon>Bacillati</taxon>
        <taxon>Actinomycetota</taxon>
        <taxon>Actinomycetes</taxon>
        <taxon>Kitasatosporales</taxon>
        <taxon>Streptomycetaceae</taxon>
        <taxon>Streptomyces</taxon>
    </lineage>
</organism>
<feature type="compositionally biased region" description="Basic and acidic residues" evidence="1">
    <location>
        <begin position="24"/>
        <end position="34"/>
    </location>
</feature>
<protein>
    <submittedName>
        <fullName evidence="2">Uncharacterized protein</fullName>
    </submittedName>
</protein>
<dbReference type="Proteomes" id="UP001501563">
    <property type="component" value="Unassembled WGS sequence"/>
</dbReference>
<evidence type="ECO:0000256" key="1">
    <source>
        <dbReference type="SAM" id="MobiDB-lite"/>
    </source>
</evidence>
<accession>A0ABP7KPN5</accession>
<keyword evidence="3" id="KW-1185">Reference proteome</keyword>
<proteinExistence type="predicted"/>
<reference evidence="3" key="1">
    <citation type="journal article" date="2019" name="Int. J. Syst. Evol. Microbiol.">
        <title>The Global Catalogue of Microorganisms (GCM) 10K type strain sequencing project: providing services to taxonomists for standard genome sequencing and annotation.</title>
        <authorList>
            <consortium name="The Broad Institute Genomics Platform"/>
            <consortium name="The Broad Institute Genome Sequencing Center for Infectious Disease"/>
            <person name="Wu L."/>
            <person name="Ma J."/>
        </authorList>
    </citation>
    <scope>NUCLEOTIDE SEQUENCE [LARGE SCALE GENOMIC DNA]</scope>
    <source>
        <strain evidence="3">JCM 16578</strain>
    </source>
</reference>
<gene>
    <name evidence="2" type="ORF">GCM10022207_55970</name>
</gene>